<evidence type="ECO:0000256" key="1">
    <source>
        <dbReference type="SAM" id="Phobius"/>
    </source>
</evidence>
<keyword evidence="1" id="KW-0812">Transmembrane</keyword>
<dbReference type="KEGG" id="xya:ET471_06050"/>
<dbReference type="AlphaFoldDB" id="A0A4P6F317"/>
<reference evidence="2 3" key="1">
    <citation type="submission" date="2019-01" db="EMBL/GenBank/DDBJ databases">
        <title>Genome sequencing of strain FW10M-9.</title>
        <authorList>
            <person name="Heo J."/>
            <person name="Kim S.-J."/>
            <person name="Kim J.-S."/>
            <person name="Hong S.-B."/>
            <person name="Kwon S.-W."/>
        </authorList>
    </citation>
    <scope>NUCLEOTIDE SEQUENCE [LARGE SCALE GENOMIC DNA]</scope>
    <source>
        <strain evidence="2 3">FW10M-9</strain>
    </source>
</reference>
<sequence length="352" mass="37254">MASDDEQVVAELRALLREQGVLPLPAEHLPDPDDVERMLWRIRAADRRRKVTRGAWLASAAAVVTAVTLAMTMVFGSAPAMAFPAPLEYTIATPQGAADAPGAHEELREAALAARNYPLSGTGDVHYVARSGWLMSVDAGDDVEADLVPTVTQMWLGPDGSARMDQSRGAPLDLDGLLKSTDTPAPGVLESTDTAEAGTFDPHLPDTLPRDPQTLRVALLDRSALPATASAAERAWTLAAQIADLHGLYVIPSDLAAAMWEVLADEPAVRLLGLTTARDGRPAHGFAIAWDRPDTGAHQVFVLHVSTTTGQLIGTETITVTDPALDVTEPTVTGFEVWLSTGMVDTIGTPGP</sequence>
<evidence type="ECO:0000313" key="2">
    <source>
        <dbReference type="EMBL" id="QAY69656.1"/>
    </source>
</evidence>
<dbReference type="EMBL" id="CP035493">
    <property type="protein sequence ID" value="QAY69656.1"/>
    <property type="molecule type" value="Genomic_DNA"/>
</dbReference>
<protein>
    <submittedName>
        <fullName evidence="2">Uncharacterized protein</fullName>
    </submittedName>
</protein>
<gene>
    <name evidence="2" type="ORF">ET471_06050</name>
</gene>
<keyword evidence="1" id="KW-1133">Transmembrane helix</keyword>
<keyword evidence="3" id="KW-1185">Reference proteome</keyword>
<dbReference type="OrthoDB" id="4826417at2"/>
<feature type="transmembrane region" description="Helical" evidence="1">
    <location>
        <begin position="55"/>
        <end position="76"/>
    </location>
</feature>
<evidence type="ECO:0000313" key="3">
    <source>
        <dbReference type="Proteomes" id="UP000292118"/>
    </source>
</evidence>
<keyword evidence="1" id="KW-0472">Membrane</keyword>
<organism evidence="2 3">
    <name type="scientific">Xylanimonas protaetiae</name>
    <dbReference type="NCBI Taxonomy" id="2509457"/>
    <lineage>
        <taxon>Bacteria</taxon>
        <taxon>Bacillati</taxon>
        <taxon>Actinomycetota</taxon>
        <taxon>Actinomycetes</taxon>
        <taxon>Micrococcales</taxon>
        <taxon>Promicromonosporaceae</taxon>
        <taxon>Xylanimonas</taxon>
    </lineage>
</organism>
<dbReference type="Proteomes" id="UP000292118">
    <property type="component" value="Chromosome"/>
</dbReference>
<name>A0A4P6F317_9MICO</name>
<proteinExistence type="predicted"/>
<accession>A0A4P6F317</accession>
<dbReference type="RefSeq" id="WP_129187052.1">
    <property type="nucleotide sequence ID" value="NZ_CP035493.1"/>
</dbReference>